<reference evidence="6" key="1">
    <citation type="submission" date="2016-10" db="EMBL/GenBank/DDBJ databases">
        <authorList>
            <person name="Varghese N."/>
            <person name="Submissions S."/>
        </authorList>
    </citation>
    <scope>NUCLEOTIDE SEQUENCE [LARGE SCALE GENOMIC DNA]</scope>
    <source>
        <strain evidence="6">B48,IBRC-M 10115,DSM 25386,CECT 8001</strain>
    </source>
</reference>
<dbReference type="InterPro" id="IPR020845">
    <property type="entry name" value="AMP-binding_CS"/>
</dbReference>
<evidence type="ECO:0000256" key="2">
    <source>
        <dbReference type="ARBA" id="ARBA00022598"/>
    </source>
</evidence>
<sequence length="521" mass="57886">MLLTDLINHTKEQYGEYPFLYDGEKEYTNLDMERVAKKISVLLRNHGVSDGERVLVSMENSSAVFFAYQGILRARNIVIPVMHILSPNEMAYILNDSKAKAIFTSSACLPNMIQAVKGLSHHVTIFVMDEVKDKELLEGYDVVDVYQAIETIEGSQEVVSDTDENNVAVILYTSGTTGRPKGVMLTHKNLIVGPLDSYHTKKTEGRIAERNTTVCVLPLAHIYGFGIMVTSFILGDSIVVFSKYDLEKVCQAIERFSVKTFAVVPAMLHDMTFSSTTNKYNLSSLESVNCGSASLPLAVIESFEKKFNAEIWEAYGLSESSTGGVSGHRKGVPVRRGSAGIPYPYVEVKIVDEEGNELPRGEVGEIIVKGENITPGYYGLYEETAKTIKNGWLYTGDIATMDNEDYIYIVDRKKDLIIRGGFNIYPRDLEEVLSKHEAVSEVAVIGLPDERMGEEVIACVVKKAGADVTEQGLIQYTQENLAKYKSPRRILFVEALPRNGVGKILKRKLRDELQGTDLTVS</sequence>
<feature type="domain" description="AMP-dependent synthetase/ligase" evidence="3">
    <location>
        <begin position="10"/>
        <end position="378"/>
    </location>
</feature>
<dbReference type="AlphaFoldDB" id="A0A1H8DB51"/>
<evidence type="ECO:0000259" key="3">
    <source>
        <dbReference type="Pfam" id="PF00501"/>
    </source>
</evidence>
<protein>
    <submittedName>
        <fullName evidence="5">Long-chain acyl-CoA synthetase</fullName>
    </submittedName>
</protein>
<dbReference type="STRING" id="930146.SAMN05192533_108155"/>
<keyword evidence="6" id="KW-1185">Reference proteome</keyword>
<dbReference type="InterPro" id="IPR045851">
    <property type="entry name" value="AMP-bd_C_sf"/>
</dbReference>
<accession>A0A1H8DB51</accession>
<dbReference type="Pfam" id="PF13193">
    <property type="entry name" value="AMP-binding_C"/>
    <property type="match status" value="1"/>
</dbReference>
<comment type="similarity">
    <text evidence="1">Belongs to the ATP-dependent AMP-binding enzyme family.</text>
</comment>
<evidence type="ECO:0000256" key="1">
    <source>
        <dbReference type="ARBA" id="ARBA00006432"/>
    </source>
</evidence>
<dbReference type="NCBIfam" id="NF004837">
    <property type="entry name" value="PRK06187.1"/>
    <property type="match status" value="1"/>
</dbReference>
<dbReference type="InterPro" id="IPR000873">
    <property type="entry name" value="AMP-dep_synth/lig_dom"/>
</dbReference>
<dbReference type="PANTHER" id="PTHR24096">
    <property type="entry name" value="LONG-CHAIN-FATTY-ACID--COA LIGASE"/>
    <property type="match status" value="1"/>
</dbReference>
<dbReference type="GO" id="GO:0016405">
    <property type="term" value="F:CoA-ligase activity"/>
    <property type="evidence" value="ECO:0007669"/>
    <property type="project" value="TreeGrafter"/>
</dbReference>
<dbReference type="InterPro" id="IPR042099">
    <property type="entry name" value="ANL_N_sf"/>
</dbReference>
<proteinExistence type="inferred from homology"/>
<evidence type="ECO:0000313" key="5">
    <source>
        <dbReference type="EMBL" id="SEN04601.1"/>
    </source>
</evidence>
<dbReference type="InterPro" id="IPR025110">
    <property type="entry name" value="AMP-bd_C"/>
</dbReference>
<evidence type="ECO:0000313" key="6">
    <source>
        <dbReference type="Proteomes" id="UP000198553"/>
    </source>
</evidence>
<dbReference type="Pfam" id="PF00501">
    <property type="entry name" value="AMP-binding"/>
    <property type="match status" value="1"/>
</dbReference>
<keyword evidence="2" id="KW-0436">Ligase</keyword>
<dbReference type="OrthoDB" id="9762242at2"/>
<name>A0A1H8DB51_9BACI</name>
<dbReference type="Proteomes" id="UP000198553">
    <property type="component" value="Unassembled WGS sequence"/>
</dbReference>
<dbReference type="Gene3D" id="3.30.300.30">
    <property type="match status" value="1"/>
</dbReference>
<dbReference type="FunFam" id="3.30.300.30:FF:000008">
    <property type="entry name" value="2,3-dihydroxybenzoate-AMP ligase"/>
    <property type="match status" value="1"/>
</dbReference>
<dbReference type="SUPFAM" id="SSF56801">
    <property type="entry name" value="Acetyl-CoA synthetase-like"/>
    <property type="match status" value="1"/>
</dbReference>
<dbReference type="PROSITE" id="PS00455">
    <property type="entry name" value="AMP_BINDING"/>
    <property type="match status" value="1"/>
</dbReference>
<gene>
    <name evidence="5" type="ORF">SAMN05192533_108155</name>
</gene>
<dbReference type="RefSeq" id="WP_090746053.1">
    <property type="nucleotide sequence ID" value="NZ_FOBW01000008.1"/>
</dbReference>
<organism evidence="5 6">
    <name type="scientific">Mesobacillus persicus</name>
    <dbReference type="NCBI Taxonomy" id="930146"/>
    <lineage>
        <taxon>Bacteria</taxon>
        <taxon>Bacillati</taxon>
        <taxon>Bacillota</taxon>
        <taxon>Bacilli</taxon>
        <taxon>Bacillales</taxon>
        <taxon>Bacillaceae</taxon>
        <taxon>Mesobacillus</taxon>
    </lineage>
</organism>
<dbReference type="EMBL" id="FOBW01000008">
    <property type="protein sequence ID" value="SEN04601.1"/>
    <property type="molecule type" value="Genomic_DNA"/>
</dbReference>
<evidence type="ECO:0000259" key="4">
    <source>
        <dbReference type="Pfam" id="PF13193"/>
    </source>
</evidence>
<dbReference type="Gene3D" id="3.40.50.12780">
    <property type="entry name" value="N-terminal domain of ligase-like"/>
    <property type="match status" value="1"/>
</dbReference>
<feature type="domain" description="AMP-binding enzyme C-terminal" evidence="4">
    <location>
        <begin position="429"/>
        <end position="503"/>
    </location>
</feature>